<accession>A0A678W4U7</accession>
<name>A0A678W4U7_9VIRU</name>
<dbReference type="EMBL" id="MG841150">
    <property type="protein sequence ID" value="AYD75921.1"/>
    <property type="molecule type" value="Genomic_DNA"/>
</dbReference>
<sequence>MLTDDIRLTGADRTADSFTGEFTAADCAREDATENAPAATFAKQTVALNSAKRLVTSSLKG</sequence>
<protein>
    <submittedName>
        <fullName evidence="1">Uncharacterized protein</fullName>
    </submittedName>
</protein>
<gene>
    <name evidence="1" type="ORF">PmDNAV1_gp37</name>
</gene>
<evidence type="ECO:0000313" key="1">
    <source>
        <dbReference type="EMBL" id="AYD75921.1"/>
    </source>
</evidence>
<proteinExistence type="predicted"/>
<reference evidence="1" key="1">
    <citation type="submission" date="2018-01" db="EMBL/GenBank/DDBJ databases">
        <title>A diatom virus reveals a new lineage of giant single stranded DNA viruses originating from double stranded DNA phage.</title>
        <authorList>
            <person name="Carlson M.C.G."/>
            <person name="Frischkorn K.R."/>
            <person name="Brumfield S."/>
            <person name="Rocap G."/>
        </authorList>
    </citation>
    <scope>NUCLEOTIDE SEQUENCE</scope>
    <source>
        <strain evidence="1">PmDNAV1</strain>
    </source>
</reference>
<organism evidence="1">
    <name type="scientific">Pseudo-nitzschia multiseries DNA virus</name>
    <dbReference type="NCBI Taxonomy" id="2364897"/>
    <lineage>
        <taxon>Viruses</taxon>
    </lineage>
</organism>